<dbReference type="InterPro" id="IPR049198">
    <property type="entry name" value="DUF6865"/>
</dbReference>
<reference evidence="2" key="1">
    <citation type="submission" date="2015-04" db="UniProtKB">
        <authorList>
            <consortium name="EnsemblPlants"/>
        </authorList>
    </citation>
    <scope>IDENTIFICATION</scope>
    <source>
        <strain evidence="2">SL10</strain>
    </source>
</reference>
<keyword evidence="3" id="KW-1185">Reference proteome</keyword>
<dbReference type="eggNOG" id="ENOG502SDQ8">
    <property type="taxonomic scope" value="Eukaryota"/>
</dbReference>
<dbReference type="EnsemblPlants" id="ONIVA04G22540.1">
    <property type="protein sequence ID" value="ONIVA04G22540.1"/>
    <property type="gene ID" value="ONIVA04G22540"/>
</dbReference>
<organism evidence="2">
    <name type="scientific">Oryza nivara</name>
    <name type="common">Indian wild rice</name>
    <name type="synonym">Oryza sativa f. spontanea</name>
    <dbReference type="NCBI Taxonomy" id="4536"/>
    <lineage>
        <taxon>Eukaryota</taxon>
        <taxon>Viridiplantae</taxon>
        <taxon>Streptophyta</taxon>
        <taxon>Embryophyta</taxon>
        <taxon>Tracheophyta</taxon>
        <taxon>Spermatophyta</taxon>
        <taxon>Magnoliopsida</taxon>
        <taxon>Liliopsida</taxon>
        <taxon>Poales</taxon>
        <taxon>Poaceae</taxon>
        <taxon>BOP clade</taxon>
        <taxon>Oryzoideae</taxon>
        <taxon>Oryzeae</taxon>
        <taxon>Oryzinae</taxon>
        <taxon>Oryza</taxon>
    </lineage>
</organism>
<evidence type="ECO:0000313" key="3">
    <source>
        <dbReference type="Proteomes" id="UP000006591"/>
    </source>
</evidence>
<name>A0A0E0H5A1_ORYNI</name>
<feature type="compositionally biased region" description="Polar residues" evidence="1">
    <location>
        <begin position="125"/>
        <end position="134"/>
    </location>
</feature>
<proteinExistence type="predicted"/>
<dbReference type="Proteomes" id="UP000006591">
    <property type="component" value="Chromosome 4"/>
</dbReference>
<dbReference type="AlphaFoldDB" id="A0A0E0H5A1"/>
<dbReference type="PANTHER" id="PTHR35282">
    <property type="entry name" value="F5D14.24 PROTEIN"/>
    <property type="match status" value="1"/>
</dbReference>
<dbReference type="PANTHER" id="PTHR35282:SF2">
    <property type="entry name" value="F5D14.24 PROTEIN"/>
    <property type="match status" value="1"/>
</dbReference>
<feature type="compositionally biased region" description="Basic and acidic residues" evidence="1">
    <location>
        <begin position="110"/>
        <end position="121"/>
    </location>
</feature>
<sequence length="147" mass="15112">MAHRPAQPPRVVINAAASSLVPAASRCPARLSGKTPVSSSPQLRAPSRVAAEQGRGGDPAFVCLMASPASPREFTQEAARQSLIAISRSVPAAGEAVNIKSPSGAMVNGHHHDDDGAEKYRSKLISISNLSPDAQPTPCSPKDTAAA</sequence>
<evidence type="ECO:0000313" key="2">
    <source>
        <dbReference type="EnsemblPlants" id="ONIVA04G22540.1"/>
    </source>
</evidence>
<feature type="region of interest" description="Disordered" evidence="1">
    <location>
        <begin position="101"/>
        <end position="147"/>
    </location>
</feature>
<dbReference type="Gramene" id="ONIVA04G22540.1">
    <property type="protein sequence ID" value="ONIVA04G22540.1"/>
    <property type="gene ID" value="ONIVA04G22540"/>
</dbReference>
<reference evidence="2" key="2">
    <citation type="submission" date="2018-04" db="EMBL/GenBank/DDBJ databases">
        <title>OnivRS2 (Oryza nivara Reference Sequence Version 2).</title>
        <authorList>
            <person name="Zhang J."/>
            <person name="Kudrna D."/>
            <person name="Lee S."/>
            <person name="Talag J."/>
            <person name="Rajasekar S."/>
            <person name="Welchert J."/>
            <person name="Hsing Y.-I."/>
            <person name="Wing R.A."/>
        </authorList>
    </citation>
    <scope>NUCLEOTIDE SEQUENCE [LARGE SCALE GENOMIC DNA]</scope>
    <source>
        <strain evidence="2">SL10</strain>
    </source>
</reference>
<feature type="region of interest" description="Disordered" evidence="1">
    <location>
        <begin position="29"/>
        <end position="55"/>
    </location>
</feature>
<protein>
    <submittedName>
        <fullName evidence="2">Uncharacterized protein</fullName>
    </submittedName>
</protein>
<dbReference type="Pfam" id="PF21737">
    <property type="entry name" value="DUF6865"/>
    <property type="match status" value="1"/>
</dbReference>
<accession>A0A0E0H5A1</accession>
<evidence type="ECO:0000256" key="1">
    <source>
        <dbReference type="SAM" id="MobiDB-lite"/>
    </source>
</evidence>
<dbReference type="OMA" id="GMANGHD"/>